<evidence type="ECO:0008006" key="11">
    <source>
        <dbReference type="Google" id="ProtNLM"/>
    </source>
</evidence>
<comment type="subcellular location">
    <subcellularLocation>
        <location evidence="1">Cell membrane</location>
        <topology evidence="1">Multi-pass membrane protein</topology>
    </subcellularLocation>
</comment>
<feature type="transmembrane region" description="Helical" evidence="5">
    <location>
        <begin position="852"/>
        <end position="874"/>
    </location>
</feature>
<dbReference type="PROSITE" id="PS50055">
    <property type="entry name" value="TYR_PHOSPHATASE_PTP"/>
    <property type="match status" value="1"/>
</dbReference>
<dbReference type="PRINTS" id="PR00700">
    <property type="entry name" value="PRTYPHPHTASE"/>
</dbReference>
<dbReference type="PANTHER" id="PTHR45706">
    <property type="entry name" value="TYROSINE-PROTEIN PHOSPHATASE"/>
    <property type="match status" value="1"/>
</dbReference>
<keyword evidence="5" id="KW-1133">Transmembrane helix</keyword>
<dbReference type="InterPro" id="IPR016024">
    <property type="entry name" value="ARM-type_fold"/>
</dbReference>
<dbReference type="InterPro" id="IPR000387">
    <property type="entry name" value="Tyr_Pase_dom"/>
</dbReference>
<dbReference type="PROSITE" id="PS50056">
    <property type="entry name" value="TYR_PHOSPHATASE_2"/>
    <property type="match status" value="1"/>
</dbReference>
<evidence type="ECO:0000259" key="7">
    <source>
        <dbReference type="PROSITE" id="PS50056"/>
    </source>
</evidence>
<dbReference type="GO" id="GO:0005886">
    <property type="term" value="C:plasma membrane"/>
    <property type="evidence" value="ECO:0007669"/>
    <property type="project" value="UniProtKB-SubCell"/>
</dbReference>
<evidence type="ECO:0000256" key="3">
    <source>
        <dbReference type="ARBA" id="ARBA00022475"/>
    </source>
</evidence>
<accession>A0A085N050</accession>
<dbReference type="PANTHER" id="PTHR45706:SF4">
    <property type="entry name" value="TYROSINE-PROTEIN PHOSPHATASE"/>
    <property type="match status" value="1"/>
</dbReference>
<dbReference type="SUPFAM" id="SSF52799">
    <property type="entry name" value="(Phosphotyrosine protein) phosphatases II"/>
    <property type="match status" value="1"/>
</dbReference>
<dbReference type="InterPro" id="IPR000242">
    <property type="entry name" value="PTP_cat"/>
</dbReference>
<evidence type="ECO:0000259" key="6">
    <source>
        <dbReference type="PROSITE" id="PS50055"/>
    </source>
</evidence>
<dbReference type="Gene3D" id="3.90.190.10">
    <property type="entry name" value="Protein tyrosine phosphatase superfamily"/>
    <property type="match status" value="1"/>
</dbReference>
<dbReference type="Proteomes" id="UP000030764">
    <property type="component" value="Unassembled WGS sequence"/>
</dbReference>
<evidence type="ECO:0000256" key="2">
    <source>
        <dbReference type="ARBA" id="ARBA00022448"/>
    </source>
</evidence>
<feature type="domain" description="Tyrosine-protein phosphatase" evidence="6">
    <location>
        <begin position="1036"/>
        <end position="1309"/>
    </location>
</feature>
<sequence length="1319" mass="150430">MGKSKAKRKREDFQKVKLKVGRKLRKQNDTKVDFKVKKITLPCQTDDWNATALRTSCNLSLEDCCRLLIHHNMSKRRVALRGLLELLSTDSSLGSNNLSKLLECVLPSLSAADTVVRQLACQATNLLMGLVTSRQLSSYFPLIAGHICCGITHIDVPVKVVSAELLDCILQKHPLFLRSCSRRVIGLFVQLYMPCHNDSCSKEKNGLLVSDKLLSNNEKLRILRSLLKFLQVLLLRCDEQAAFSGPFSYSICDYDDSDSDEFDVRTFLMESGPTMLSCLLSFWFEVARCRTTDGESRAGDLTRCFDEGELDEMIVILRTLNILIDYYVSLPMSRQAQKRFAKVLNAKVMDKMNALFPIRRSGRSEHSSDHTAAGKCYVTDTCIEVNIALCYLFIVCERLTGESASSSSCLDNSVAYLFRLLERRNCSPKQLMAVLQVLNLRRWSDDRQLVTCLLKFFVSNRASITVKHHLLTFINDHYDAFGLRGFASIENIDFFVCLMKLESSPQASHVEAWPIHHSVILLLEKVLCVNRLEQQAVKNVIERIWCSLLRVAASFSFHLRRRCFSLAFHLSPFSGETFYCLAQFVRKHGELEDVCFLFEMVLHGYSHWLNDWDDEHLVDLLSFLGTIICCCAHCEKTCCNESRADNSKAPIMEIQSSSIPPLHYCVQLKRIFSSWLASLAFDGCGMIENIIVAAITKWTTHNGSSLNAEQALCISLWSLECTCSSKYELPEPVFRIFWSTLCYLNNETEKLRSAELERWRNCLANYAIIPTVLLPLLESAFGSSGNMVEYCPPNVTFYTVWYDKGFSACFIDTVIAFALGSMMLIFGNAEFCMYVRYGSRLDRRLLGRAPPLYLLQILLTVMLMLLVVILWSILRHVYGLPFYGYTIVYEVTFVYNWSLSLLLLYLERHYDLPSPPTRGHSVTLNIFWGSSLALESLLFVNFNGKAWFFLLENPKDRVFLCVFVVKWLLLLMLFILGMMAPGVVSSLARGQFEYKRLSGTDLQYGSIGVPESTVSISDSVVLTRSRLNEELNGKQMIAQFQSLPRQTPDLSFSTARARENRCRNRYTNVLPYDYNRVVLLDNSAGNDYVNASFVTVRIPEVDEEMHWIATQGPLENTVGDFWQMVWEQRVHTIVMLTEVQESGMEKCFRYWPEIDQSQEYNRLIVSCIRLEHAGRYDLREFSIINADTQHEMNVTQLCFTAWPDHGVPSRPQIFLEFLEAVSKVKPDNLLLCSTAGDDTGKGPPTVVHCSAGIGRTGVYILVFALMRMIEANLARLAPVELVKSLRTQRMGMVQTEEQFLFACQTALMYGEKRLLRLKR</sequence>
<keyword evidence="10" id="KW-1185">Reference proteome</keyword>
<proteinExistence type="predicted"/>
<dbReference type="SMART" id="SM00404">
    <property type="entry name" value="PTPc_motif"/>
    <property type="match status" value="1"/>
</dbReference>
<dbReference type="EMBL" id="KL363199">
    <property type="protein sequence ID" value="KFD55585.1"/>
    <property type="molecule type" value="Genomic_DNA"/>
</dbReference>
<dbReference type="InterPro" id="IPR011989">
    <property type="entry name" value="ARM-like"/>
</dbReference>
<reference evidence="9 10" key="1">
    <citation type="journal article" date="2014" name="Nat. Genet.">
        <title>Genome and transcriptome of the porcine whipworm Trichuris suis.</title>
        <authorList>
            <person name="Jex A.R."/>
            <person name="Nejsum P."/>
            <person name="Schwarz E.M."/>
            <person name="Hu L."/>
            <person name="Young N.D."/>
            <person name="Hall R.S."/>
            <person name="Korhonen P.K."/>
            <person name="Liao S."/>
            <person name="Thamsborg S."/>
            <person name="Xia J."/>
            <person name="Xu P."/>
            <person name="Wang S."/>
            <person name="Scheerlinck J.P."/>
            <person name="Hofmann A."/>
            <person name="Sternberg P.W."/>
            <person name="Wang J."/>
            <person name="Gasser R.B."/>
        </authorList>
    </citation>
    <scope>NUCLEOTIDE SEQUENCE [LARGE SCALE GENOMIC DNA]</scope>
    <source>
        <strain evidence="9">DCEP-RM93F</strain>
        <strain evidence="8">DCEP-RM93M</strain>
    </source>
</reference>
<name>A0A085N050_9BILA</name>
<evidence type="ECO:0000256" key="4">
    <source>
        <dbReference type="ARBA" id="ARBA00022967"/>
    </source>
</evidence>
<gene>
    <name evidence="8" type="ORF">M513_03637</name>
    <name evidence="9" type="ORF">M514_03637</name>
</gene>
<evidence type="ECO:0000313" key="9">
    <source>
        <dbReference type="EMBL" id="KFD62846.1"/>
    </source>
</evidence>
<keyword evidence="2" id="KW-0813">Transport</keyword>
<dbReference type="Proteomes" id="UP000030758">
    <property type="component" value="Unassembled WGS sequence"/>
</dbReference>
<feature type="transmembrane region" description="Helical" evidence="5">
    <location>
        <begin position="805"/>
        <end position="831"/>
    </location>
</feature>
<feature type="transmembrane region" description="Helical" evidence="5">
    <location>
        <begin position="964"/>
        <end position="988"/>
    </location>
</feature>
<dbReference type="InterPro" id="IPR003595">
    <property type="entry name" value="Tyr_Pase_cat"/>
</dbReference>
<dbReference type="CDD" id="cd00047">
    <property type="entry name" value="PTPc"/>
    <property type="match status" value="1"/>
</dbReference>
<dbReference type="InterPro" id="IPR032410">
    <property type="entry name" value="ABCB6_N"/>
</dbReference>
<dbReference type="SMART" id="SM00194">
    <property type="entry name" value="PTPc"/>
    <property type="match status" value="1"/>
</dbReference>
<dbReference type="InterPro" id="IPR016130">
    <property type="entry name" value="Tyr_Pase_AS"/>
</dbReference>
<dbReference type="PROSITE" id="PS00383">
    <property type="entry name" value="TYR_PHOSPHATASE_1"/>
    <property type="match status" value="1"/>
</dbReference>
<dbReference type="SUPFAM" id="SSF48371">
    <property type="entry name" value="ARM repeat"/>
    <property type="match status" value="1"/>
</dbReference>
<protein>
    <recommendedName>
        <fullName evidence="11">Protein-tyrosine phosphatase</fullName>
    </recommendedName>
</protein>
<dbReference type="InterPro" id="IPR029021">
    <property type="entry name" value="Prot-tyrosine_phosphatase-like"/>
</dbReference>
<feature type="transmembrane region" description="Helical" evidence="5">
    <location>
        <begin position="886"/>
        <end position="906"/>
    </location>
</feature>
<dbReference type="GO" id="GO:0004725">
    <property type="term" value="F:protein tyrosine phosphatase activity"/>
    <property type="evidence" value="ECO:0007669"/>
    <property type="project" value="InterPro"/>
</dbReference>
<dbReference type="Gene3D" id="1.25.10.10">
    <property type="entry name" value="Leucine-rich Repeat Variant"/>
    <property type="match status" value="1"/>
</dbReference>
<dbReference type="EMBL" id="KL367586">
    <property type="protein sequence ID" value="KFD62846.1"/>
    <property type="molecule type" value="Genomic_DNA"/>
</dbReference>
<evidence type="ECO:0000313" key="10">
    <source>
        <dbReference type="Proteomes" id="UP000030764"/>
    </source>
</evidence>
<keyword evidence="5" id="KW-0472">Membrane</keyword>
<dbReference type="Pfam" id="PF16185">
    <property type="entry name" value="MTABC_N"/>
    <property type="match status" value="1"/>
</dbReference>
<keyword evidence="5" id="KW-0812">Transmembrane</keyword>
<organism evidence="9">
    <name type="scientific">Trichuris suis</name>
    <name type="common">pig whipworm</name>
    <dbReference type="NCBI Taxonomy" id="68888"/>
    <lineage>
        <taxon>Eukaryota</taxon>
        <taxon>Metazoa</taxon>
        <taxon>Ecdysozoa</taxon>
        <taxon>Nematoda</taxon>
        <taxon>Enoplea</taxon>
        <taxon>Dorylaimia</taxon>
        <taxon>Trichinellida</taxon>
        <taxon>Trichuridae</taxon>
        <taxon>Trichuris</taxon>
    </lineage>
</organism>
<dbReference type="Pfam" id="PF00102">
    <property type="entry name" value="Y_phosphatase"/>
    <property type="match status" value="1"/>
</dbReference>
<dbReference type="Pfam" id="PF12333">
    <property type="entry name" value="Ipi1_N"/>
    <property type="match status" value="1"/>
</dbReference>
<evidence type="ECO:0000256" key="1">
    <source>
        <dbReference type="ARBA" id="ARBA00004651"/>
    </source>
</evidence>
<keyword evidence="3" id="KW-1003">Cell membrane</keyword>
<feature type="domain" description="Tyrosine specific protein phosphatases" evidence="7">
    <location>
        <begin position="1215"/>
        <end position="1300"/>
    </location>
</feature>
<dbReference type="InterPro" id="IPR024679">
    <property type="entry name" value="Ipi1_N"/>
</dbReference>
<evidence type="ECO:0000313" key="8">
    <source>
        <dbReference type="EMBL" id="KFD55585.1"/>
    </source>
</evidence>
<keyword evidence="4" id="KW-1278">Translocase</keyword>
<evidence type="ECO:0000256" key="5">
    <source>
        <dbReference type="SAM" id="Phobius"/>
    </source>
</evidence>